<evidence type="ECO:0000259" key="1">
    <source>
        <dbReference type="PROSITE" id="PS51186"/>
    </source>
</evidence>
<dbReference type="Gene3D" id="3.40.630.30">
    <property type="match status" value="1"/>
</dbReference>
<organism evidence="2 3">
    <name type="scientific">Lacticaseibacillus hegangensis</name>
    <dbReference type="NCBI Taxonomy" id="2486010"/>
    <lineage>
        <taxon>Bacteria</taxon>
        <taxon>Bacillati</taxon>
        <taxon>Bacillota</taxon>
        <taxon>Bacilli</taxon>
        <taxon>Lactobacillales</taxon>
        <taxon>Lactobacillaceae</taxon>
        <taxon>Lacticaseibacillus</taxon>
    </lineage>
</organism>
<name>A0ABW4CVD4_9LACO</name>
<sequence length="163" mass="18219">MARYSHLETARLTLRPFLLTDAKSLLANGQDPRANQWTLRFADLSAARANIRRYWLGQPAGKWVIEQDGVFLGAVECHLHPAIDGVEIGYLLLPEYWGQGFATEAARAVMQLAFGPLEAQSVLIGCDEANHRSAGVAQRLGLHLGWLVLAAHQDAETWWVRYR</sequence>
<dbReference type="CDD" id="cd04301">
    <property type="entry name" value="NAT_SF"/>
    <property type="match status" value="1"/>
</dbReference>
<dbReference type="SUPFAM" id="SSF55729">
    <property type="entry name" value="Acyl-CoA N-acyltransferases (Nat)"/>
    <property type="match status" value="1"/>
</dbReference>
<evidence type="ECO:0000313" key="3">
    <source>
        <dbReference type="Proteomes" id="UP001597212"/>
    </source>
</evidence>
<dbReference type="Pfam" id="PF13302">
    <property type="entry name" value="Acetyltransf_3"/>
    <property type="match status" value="1"/>
</dbReference>
<dbReference type="InterPro" id="IPR000182">
    <property type="entry name" value="GNAT_dom"/>
</dbReference>
<gene>
    <name evidence="2" type="ORF">ACFQ5K_04600</name>
</gene>
<reference evidence="3" key="1">
    <citation type="journal article" date="2019" name="Int. J. Syst. Evol. Microbiol.">
        <title>The Global Catalogue of Microorganisms (GCM) 10K type strain sequencing project: providing services to taxonomists for standard genome sequencing and annotation.</title>
        <authorList>
            <consortium name="The Broad Institute Genomics Platform"/>
            <consortium name="The Broad Institute Genome Sequencing Center for Infectious Disease"/>
            <person name="Wu L."/>
            <person name="Ma J."/>
        </authorList>
    </citation>
    <scope>NUCLEOTIDE SEQUENCE [LARGE SCALE GENOMIC DNA]</scope>
    <source>
        <strain evidence="3">CCM 8912</strain>
    </source>
</reference>
<dbReference type="EMBL" id="JBHTOK010000019">
    <property type="protein sequence ID" value="MFD1440671.1"/>
    <property type="molecule type" value="Genomic_DNA"/>
</dbReference>
<dbReference type="RefSeq" id="WP_164506094.1">
    <property type="nucleotide sequence ID" value="NZ_JBHTOK010000019.1"/>
</dbReference>
<proteinExistence type="predicted"/>
<evidence type="ECO:0000313" key="2">
    <source>
        <dbReference type="EMBL" id="MFD1440671.1"/>
    </source>
</evidence>
<dbReference type="InterPro" id="IPR051531">
    <property type="entry name" value="N-acetyltransferase"/>
</dbReference>
<comment type="caution">
    <text evidence="2">The sequence shown here is derived from an EMBL/GenBank/DDBJ whole genome shotgun (WGS) entry which is preliminary data.</text>
</comment>
<keyword evidence="3" id="KW-1185">Reference proteome</keyword>
<dbReference type="PANTHER" id="PTHR43792">
    <property type="entry name" value="GNAT FAMILY, PUTATIVE (AFU_ORTHOLOGUE AFUA_3G00765)-RELATED-RELATED"/>
    <property type="match status" value="1"/>
</dbReference>
<accession>A0ABW4CVD4</accession>
<feature type="domain" description="N-acetyltransferase" evidence="1">
    <location>
        <begin position="12"/>
        <end position="163"/>
    </location>
</feature>
<dbReference type="InterPro" id="IPR016181">
    <property type="entry name" value="Acyl_CoA_acyltransferase"/>
</dbReference>
<dbReference type="PROSITE" id="PS51186">
    <property type="entry name" value="GNAT"/>
    <property type="match status" value="1"/>
</dbReference>
<dbReference type="Proteomes" id="UP001597212">
    <property type="component" value="Unassembled WGS sequence"/>
</dbReference>
<protein>
    <submittedName>
        <fullName evidence="2">GNAT family N-acetyltransferase</fullName>
    </submittedName>
</protein>